<gene>
    <name evidence="1" type="ORF">ymoll0001_29280</name>
</gene>
<accession>A0ABM9YBM1</accession>
<proteinExistence type="predicted"/>
<dbReference type="EMBL" id="AALD02000010">
    <property type="protein sequence ID" value="EEQ11252.1"/>
    <property type="molecule type" value="Genomic_DNA"/>
</dbReference>
<dbReference type="Proteomes" id="UP000003027">
    <property type="component" value="Unassembled WGS sequence"/>
</dbReference>
<comment type="caution">
    <text evidence="1">The sequence shown here is derived from an EMBL/GenBank/DDBJ whole genome shotgun (WGS) entry which is preliminary data.</text>
</comment>
<keyword evidence="2" id="KW-1185">Reference proteome</keyword>
<reference evidence="1" key="1">
    <citation type="submission" date="2008-12" db="EMBL/GenBank/DDBJ databases">
        <title>Annotation of the Yersinia mollaretii ATCC 43969 genome.</title>
        <authorList>
            <person name="Read T.D."/>
            <person name="Akmal A."/>
            <person name="Bishop-Lilly K."/>
            <person name="Chen P.E."/>
            <person name="Cook C."/>
            <person name="Kiley M.P."/>
            <person name="Lentz S."/>
            <person name="Mateczun A."/>
            <person name="Nagarajan N."/>
            <person name="Nolan N."/>
            <person name="Osborne B.I."/>
            <person name="Pop M."/>
            <person name="Sozhamannan S."/>
            <person name="Stewart A.C."/>
            <person name="Sulakvelidze A."/>
            <person name="Thomason B."/>
            <person name="Willner K."/>
            <person name="Zwick M.E."/>
        </authorList>
    </citation>
    <scope>NUCLEOTIDE SEQUENCE [LARGE SCALE GENOMIC DNA]</scope>
    <source>
        <strain evidence="1">ATCC 43969</strain>
    </source>
</reference>
<organism evidence="1 2">
    <name type="scientific">Yersinia mollaretii (strain ATCC 43969 / DSM 18520 / CIP 103324 / CNY 7263 / WAIP 204)</name>
    <dbReference type="NCBI Taxonomy" id="349967"/>
    <lineage>
        <taxon>Bacteria</taxon>
        <taxon>Pseudomonadati</taxon>
        <taxon>Pseudomonadota</taxon>
        <taxon>Gammaproteobacteria</taxon>
        <taxon>Enterobacterales</taxon>
        <taxon>Yersiniaceae</taxon>
        <taxon>Yersinia</taxon>
    </lineage>
</organism>
<sequence>MVRKELEAARTEAQEAKAKRLKDKAWVFFIGEQSADSPKIFNVTDCRLICAIMGHITYP</sequence>
<protein>
    <submittedName>
        <fullName evidence="1">Uncharacterized protein</fullName>
    </submittedName>
</protein>
<evidence type="ECO:0000313" key="1">
    <source>
        <dbReference type="EMBL" id="EEQ11252.1"/>
    </source>
</evidence>
<name>A0ABM9YBM1_YERMW</name>
<evidence type="ECO:0000313" key="2">
    <source>
        <dbReference type="Proteomes" id="UP000003027"/>
    </source>
</evidence>